<keyword evidence="2" id="KW-0812">Transmembrane</keyword>
<dbReference type="Ensembl" id="ENSPKIT00000022417.1">
    <property type="protein sequence ID" value="ENSPKIP00000041382.1"/>
    <property type="gene ID" value="ENSPKIG00000017958.1"/>
</dbReference>
<dbReference type="GO" id="GO:0060097">
    <property type="term" value="P:cytoskeletal rearrangement involved in phagocytosis, engulfment"/>
    <property type="evidence" value="ECO:0007669"/>
    <property type="project" value="TreeGrafter"/>
</dbReference>
<accession>A0A3B3TDP4</accession>
<dbReference type="GO" id="GO:0043277">
    <property type="term" value="P:apoptotic cell clearance"/>
    <property type="evidence" value="ECO:0007669"/>
    <property type="project" value="TreeGrafter"/>
</dbReference>
<dbReference type="PROSITE" id="PS50835">
    <property type="entry name" value="IG_LIKE"/>
    <property type="match status" value="1"/>
</dbReference>
<dbReference type="SUPFAM" id="SSF48726">
    <property type="entry name" value="Immunoglobulin"/>
    <property type="match status" value="1"/>
</dbReference>
<keyword evidence="3 10" id="KW-0732">Signal</keyword>
<feature type="signal peptide" evidence="10">
    <location>
        <begin position="1"/>
        <end position="24"/>
    </location>
</feature>
<reference evidence="12" key="2">
    <citation type="submission" date="2025-09" db="UniProtKB">
        <authorList>
            <consortium name="Ensembl"/>
        </authorList>
    </citation>
    <scope>IDENTIFICATION</scope>
</reference>
<dbReference type="PANTHER" id="PTHR46608">
    <property type="entry name" value="T-CELL IMMUNOGLOBULIN AND MUCIN DOMAIN-CONTAINING PROTEIN 4"/>
    <property type="match status" value="1"/>
</dbReference>
<name>A0A3B3TDP4_9TELE</name>
<keyword evidence="4" id="KW-1133">Transmembrane helix</keyword>
<dbReference type="GeneTree" id="ENSGT00940000163509"/>
<dbReference type="InterPro" id="IPR036179">
    <property type="entry name" value="Ig-like_dom_sf"/>
</dbReference>
<evidence type="ECO:0000256" key="2">
    <source>
        <dbReference type="ARBA" id="ARBA00022692"/>
    </source>
</evidence>
<dbReference type="PANTHER" id="PTHR46608:SF3">
    <property type="entry name" value="T-CELL IMMUNOGLOBULIN AND MUCIN DOMAIN-CONTAINING PROTEIN 4"/>
    <property type="match status" value="1"/>
</dbReference>
<organism evidence="12 13">
    <name type="scientific">Paramormyrops kingsleyae</name>
    <dbReference type="NCBI Taxonomy" id="1676925"/>
    <lineage>
        <taxon>Eukaryota</taxon>
        <taxon>Metazoa</taxon>
        <taxon>Chordata</taxon>
        <taxon>Craniata</taxon>
        <taxon>Vertebrata</taxon>
        <taxon>Euteleostomi</taxon>
        <taxon>Actinopterygii</taxon>
        <taxon>Neopterygii</taxon>
        <taxon>Teleostei</taxon>
        <taxon>Osteoglossocephala</taxon>
        <taxon>Osteoglossomorpha</taxon>
        <taxon>Osteoglossiformes</taxon>
        <taxon>Mormyridae</taxon>
        <taxon>Paramormyrops</taxon>
    </lineage>
</organism>
<comment type="subcellular location">
    <subcellularLocation>
        <location evidence="1">Membrane</location>
        <topology evidence="1">Single-pass type I membrane protein</topology>
    </subcellularLocation>
</comment>
<evidence type="ECO:0000256" key="5">
    <source>
        <dbReference type="ARBA" id="ARBA00023136"/>
    </source>
</evidence>
<dbReference type="SMART" id="SM00409">
    <property type="entry name" value="IG"/>
    <property type="match status" value="1"/>
</dbReference>
<dbReference type="InterPro" id="IPR007110">
    <property type="entry name" value="Ig-like_dom"/>
</dbReference>
<dbReference type="InterPro" id="IPR013783">
    <property type="entry name" value="Ig-like_fold"/>
</dbReference>
<evidence type="ECO:0000256" key="8">
    <source>
        <dbReference type="ARBA" id="ARBA00023319"/>
    </source>
</evidence>
<evidence type="ECO:0000256" key="9">
    <source>
        <dbReference type="ARBA" id="ARBA00038203"/>
    </source>
</evidence>
<dbReference type="InterPro" id="IPR003599">
    <property type="entry name" value="Ig_sub"/>
</dbReference>
<evidence type="ECO:0000313" key="13">
    <source>
        <dbReference type="Proteomes" id="UP000261540"/>
    </source>
</evidence>
<evidence type="ECO:0000256" key="4">
    <source>
        <dbReference type="ARBA" id="ARBA00022989"/>
    </source>
</evidence>
<dbReference type="AlphaFoldDB" id="A0A3B3TDP4"/>
<keyword evidence="8" id="KW-0393">Immunoglobulin domain</keyword>
<evidence type="ECO:0000256" key="6">
    <source>
        <dbReference type="ARBA" id="ARBA00023157"/>
    </source>
</evidence>
<keyword evidence="5" id="KW-0472">Membrane</keyword>
<feature type="chain" id="PRO_5017309085" description="Ig-like domain-containing protein" evidence="10">
    <location>
        <begin position="25"/>
        <end position="153"/>
    </location>
</feature>
<evidence type="ECO:0000259" key="11">
    <source>
        <dbReference type="PROSITE" id="PS50835"/>
    </source>
</evidence>
<evidence type="ECO:0000256" key="7">
    <source>
        <dbReference type="ARBA" id="ARBA00023180"/>
    </source>
</evidence>
<keyword evidence="13" id="KW-1185">Reference proteome</keyword>
<keyword evidence="6" id="KW-1015">Disulfide bond</keyword>
<feature type="domain" description="Ig-like" evidence="11">
    <location>
        <begin position="9"/>
        <end position="131"/>
    </location>
</feature>
<evidence type="ECO:0000256" key="1">
    <source>
        <dbReference type="ARBA" id="ARBA00004479"/>
    </source>
</evidence>
<dbReference type="Proteomes" id="UP000261540">
    <property type="component" value="Unplaced"/>
</dbReference>
<dbReference type="GO" id="GO:0001786">
    <property type="term" value="F:phosphatidylserine binding"/>
    <property type="evidence" value="ECO:0007669"/>
    <property type="project" value="TreeGrafter"/>
</dbReference>
<evidence type="ECO:0000256" key="10">
    <source>
        <dbReference type="SAM" id="SignalP"/>
    </source>
</evidence>
<dbReference type="Pfam" id="PF07686">
    <property type="entry name" value="V-set"/>
    <property type="match status" value="1"/>
</dbReference>
<proteinExistence type="inferred from homology"/>
<reference evidence="12" key="1">
    <citation type="submission" date="2025-08" db="UniProtKB">
        <authorList>
            <consortium name="Ensembl"/>
        </authorList>
    </citation>
    <scope>IDENTIFICATION</scope>
</reference>
<dbReference type="FunFam" id="2.60.40.10:FF:000774">
    <property type="entry name" value="Hepatitis A virus cellular receptor 1"/>
    <property type="match status" value="1"/>
</dbReference>
<sequence>MAVHGHCMPALLLILFHIMPVAVSSKMITGFVGYNVTLPCSYDARYYGGLHVCWGRGEIPQFGCDKEIFTTVGLYGVLWRKSHRYQLIGDQKQGDVSLTIISAEMGDSGIYGCRVEIPGPFNDLKTQVTLTMQSKYNRPFFASEVNIAVFFLP</sequence>
<evidence type="ECO:0000256" key="3">
    <source>
        <dbReference type="ARBA" id="ARBA00022729"/>
    </source>
</evidence>
<protein>
    <recommendedName>
        <fullName evidence="11">Ig-like domain-containing protein</fullName>
    </recommendedName>
</protein>
<dbReference type="InterPro" id="IPR013106">
    <property type="entry name" value="Ig_V-set"/>
</dbReference>
<keyword evidence="7" id="KW-0325">Glycoprotein</keyword>
<evidence type="ECO:0000313" key="12">
    <source>
        <dbReference type="Ensembl" id="ENSPKIP00000041382.1"/>
    </source>
</evidence>
<comment type="similarity">
    <text evidence="9">Belongs to the immunoglobulin superfamily. TIM family.</text>
</comment>
<dbReference type="Gene3D" id="2.60.40.10">
    <property type="entry name" value="Immunoglobulins"/>
    <property type="match status" value="1"/>
</dbReference>
<dbReference type="GO" id="GO:0016020">
    <property type="term" value="C:membrane"/>
    <property type="evidence" value="ECO:0007669"/>
    <property type="project" value="UniProtKB-SubCell"/>
</dbReference>